<comment type="caution">
    <text evidence="7">The sequence shown here is derived from an EMBL/GenBank/DDBJ whole genome shotgun (WGS) entry which is preliminary data.</text>
</comment>
<dbReference type="InterPro" id="IPR027417">
    <property type="entry name" value="P-loop_NTPase"/>
</dbReference>
<dbReference type="SUPFAM" id="SSF52540">
    <property type="entry name" value="P-loop containing nucleoside triphosphate hydrolases"/>
    <property type="match status" value="1"/>
</dbReference>
<dbReference type="AlphaFoldDB" id="A0A0B2UDM5"/>
<keyword evidence="1 3" id="KW-0547">Nucleotide-binding</keyword>
<dbReference type="InterPro" id="IPR027640">
    <property type="entry name" value="Kinesin-like_fam"/>
</dbReference>
<keyword evidence="4" id="KW-0493">Microtubule</keyword>
<name>A0A0B2UDM5_9MICR</name>
<dbReference type="CDD" id="cd00106">
    <property type="entry name" value="KISc"/>
    <property type="match status" value="1"/>
</dbReference>
<dbReference type="PANTHER" id="PTHR47969:SF29">
    <property type="entry name" value="KINESIN-LIKE PROTEIN"/>
    <property type="match status" value="1"/>
</dbReference>
<evidence type="ECO:0000256" key="1">
    <source>
        <dbReference type="ARBA" id="ARBA00022741"/>
    </source>
</evidence>
<reference evidence="7 8" key="1">
    <citation type="journal article" date="2014" name="MBio">
        <title>The Ordospora colligata genome; evolution of extreme reduction in microsporidia and host-to-parasite horizontal gene transfer.</title>
        <authorList>
            <person name="Pombert J.-F."/>
            <person name="Haag K.L."/>
            <person name="Beidas S."/>
            <person name="Ebert D."/>
            <person name="Keeling P.J."/>
        </authorList>
    </citation>
    <scope>NUCLEOTIDE SEQUENCE [LARGE SCALE GENOMIC DNA]</scope>
    <source>
        <strain evidence="7 8">OC4</strain>
    </source>
</reference>
<dbReference type="GO" id="GO:0008017">
    <property type="term" value="F:microtubule binding"/>
    <property type="evidence" value="ECO:0007669"/>
    <property type="project" value="InterPro"/>
</dbReference>
<sequence length="420" mass="47711">MTENVRTYLRIKPQAIPEGITVTRDTIKIDGNEFGFDRVFRNSTQQEVFQEISKSLLVECMQGYNCTLFAYGQTGSGKTYTIQGNDHNMGIVQRSLDFLHRHTGLKVSLSFVEIYNEVMFDLLDTNAMLSIREDPCAGVVVDNLTVVESSGYEESMELYTRGLKIRKISSTTMNKESSRSHCVLMVYLRNECDIVHRASKLCFVDLAGSERLREKEIEELRMKEAMNINKSLLCLGKVINKLSGDVDGHIGYRESKLTFLLKDSLGGNCKLTVIGNVSLENRSDSVGTMNFLQRSRMIKNPATVNSDVNGELEEVKNKLKDLDVENQSLKAKIALMDIRPCEIPTGMLHFQYEISEISKVVNDAIGDLECLEREVAKISGHDFDVNRKLLLDIHEYFVNISSSRRRQVELMMKRKGDDER</sequence>
<dbReference type="PROSITE" id="PS50067">
    <property type="entry name" value="KINESIN_MOTOR_2"/>
    <property type="match status" value="1"/>
</dbReference>
<comment type="similarity">
    <text evidence="3 4">Belongs to the TRAFAC class myosin-kinesin ATPase superfamily. Kinesin family.</text>
</comment>
<dbReference type="GO" id="GO:0007018">
    <property type="term" value="P:microtubule-based movement"/>
    <property type="evidence" value="ECO:0007669"/>
    <property type="project" value="InterPro"/>
</dbReference>
<keyword evidence="8" id="KW-1185">Reference proteome</keyword>
<keyword evidence="5" id="KW-0175">Coiled coil</keyword>
<accession>A0A0B2UDM5</accession>
<feature type="binding site" evidence="3">
    <location>
        <begin position="72"/>
        <end position="79"/>
    </location>
    <ligand>
        <name>ATP</name>
        <dbReference type="ChEBI" id="CHEBI:30616"/>
    </ligand>
</feature>
<evidence type="ECO:0000256" key="2">
    <source>
        <dbReference type="ARBA" id="ARBA00022840"/>
    </source>
</evidence>
<dbReference type="GeneID" id="26262301"/>
<evidence type="ECO:0000256" key="4">
    <source>
        <dbReference type="RuleBase" id="RU000394"/>
    </source>
</evidence>
<dbReference type="FunCoup" id="A0A0B2UDM5">
    <property type="interactions" value="64"/>
</dbReference>
<keyword evidence="3 4" id="KW-0505">Motor protein</keyword>
<dbReference type="InterPro" id="IPR001752">
    <property type="entry name" value="Kinesin_motor_dom"/>
</dbReference>
<dbReference type="HOGENOM" id="CLU_001485_2_1_1"/>
<dbReference type="VEuPathDB" id="MicrosporidiaDB:M896_090870"/>
<feature type="coiled-coil region" evidence="5">
    <location>
        <begin position="305"/>
        <end position="332"/>
    </location>
</feature>
<keyword evidence="2 3" id="KW-0067">ATP-binding</keyword>
<evidence type="ECO:0000313" key="8">
    <source>
        <dbReference type="Proteomes" id="UP000031056"/>
    </source>
</evidence>
<dbReference type="PANTHER" id="PTHR47969">
    <property type="entry name" value="CHROMOSOME-ASSOCIATED KINESIN KIF4A-RELATED"/>
    <property type="match status" value="1"/>
</dbReference>
<proteinExistence type="inferred from homology"/>
<dbReference type="Pfam" id="PF00225">
    <property type="entry name" value="Kinesin"/>
    <property type="match status" value="1"/>
</dbReference>
<dbReference type="PRINTS" id="PR00380">
    <property type="entry name" value="KINESINHEAVY"/>
</dbReference>
<evidence type="ECO:0000256" key="3">
    <source>
        <dbReference type="PROSITE-ProRule" id="PRU00283"/>
    </source>
</evidence>
<dbReference type="GO" id="GO:0005875">
    <property type="term" value="C:microtubule associated complex"/>
    <property type="evidence" value="ECO:0007669"/>
    <property type="project" value="TreeGrafter"/>
</dbReference>
<gene>
    <name evidence="7" type="ORF">M896_090870</name>
</gene>
<dbReference type="RefSeq" id="XP_014563203.1">
    <property type="nucleotide sequence ID" value="XM_014707717.1"/>
</dbReference>
<dbReference type="Proteomes" id="UP000031056">
    <property type="component" value="Unassembled WGS sequence"/>
</dbReference>
<dbReference type="GO" id="GO:0005874">
    <property type="term" value="C:microtubule"/>
    <property type="evidence" value="ECO:0007669"/>
    <property type="project" value="UniProtKB-KW"/>
</dbReference>
<dbReference type="STRING" id="1354746.A0A0B2UDM5"/>
<evidence type="ECO:0000259" key="6">
    <source>
        <dbReference type="PROSITE" id="PS50067"/>
    </source>
</evidence>
<dbReference type="InterPro" id="IPR036961">
    <property type="entry name" value="Kinesin_motor_dom_sf"/>
</dbReference>
<organism evidence="7 8">
    <name type="scientific">Ordospora colligata OC4</name>
    <dbReference type="NCBI Taxonomy" id="1354746"/>
    <lineage>
        <taxon>Eukaryota</taxon>
        <taxon>Fungi</taxon>
        <taxon>Fungi incertae sedis</taxon>
        <taxon>Microsporidia</taxon>
        <taxon>Ordosporidae</taxon>
        <taxon>Ordospora</taxon>
    </lineage>
</organism>
<dbReference type="EMBL" id="JOKQ01000009">
    <property type="protein sequence ID" value="KHN69161.1"/>
    <property type="molecule type" value="Genomic_DNA"/>
</dbReference>
<dbReference type="GO" id="GO:0003777">
    <property type="term" value="F:microtubule motor activity"/>
    <property type="evidence" value="ECO:0007669"/>
    <property type="project" value="InterPro"/>
</dbReference>
<evidence type="ECO:0000313" key="7">
    <source>
        <dbReference type="EMBL" id="KHN69161.1"/>
    </source>
</evidence>
<dbReference type="InterPro" id="IPR019821">
    <property type="entry name" value="Kinesin_motor_CS"/>
</dbReference>
<dbReference type="PROSITE" id="PS00411">
    <property type="entry name" value="KINESIN_MOTOR_1"/>
    <property type="match status" value="1"/>
</dbReference>
<dbReference type="GO" id="GO:0005524">
    <property type="term" value="F:ATP binding"/>
    <property type="evidence" value="ECO:0007669"/>
    <property type="project" value="UniProtKB-UniRule"/>
</dbReference>
<dbReference type="GO" id="GO:0051231">
    <property type="term" value="P:spindle elongation"/>
    <property type="evidence" value="ECO:0007669"/>
    <property type="project" value="TreeGrafter"/>
</dbReference>
<dbReference type="InParanoid" id="A0A0B2UDM5"/>
<dbReference type="OrthoDB" id="3176171at2759"/>
<protein>
    <recommendedName>
        <fullName evidence="4">Kinesin-like protein</fullName>
    </recommendedName>
</protein>
<dbReference type="Gene3D" id="3.40.850.10">
    <property type="entry name" value="Kinesin motor domain"/>
    <property type="match status" value="1"/>
</dbReference>
<feature type="domain" description="Kinesin motor" evidence="6">
    <location>
        <begin position="4"/>
        <end position="298"/>
    </location>
</feature>
<evidence type="ECO:0000256" key="5">
    <source>
        <dbReference type="SAM" id="Coils"/>
    </source>
</evidence>
<dbReference type="GO" id="GO:0007052">
    <property type="term" value="P:mitotic spindle organization"/>
    <property type="evidence" value="ECO:0007669"/>
    <property type="project" value="TreeGrafter"/>
</dbReference>
<dbReference type="SMART" id="SM00129">
    <property type="entry name" value="KISc"/>
    <property type="match status" value="1"/>
</dbReference>